<dbReference type="InterPro" id="IPR011993">
    <property type="entry name" value="PH-like_dom_sf"/>
</dbReference>
<dbReference type="Pfam" id="PF02174">
    <property type="entry name" value="IRS"/>
    <property type="match status" value="1"/>
</dbReference>
<dbReference type="GO" id="GO:0016020">
    <property type="term" value="C:membrane"/>
    <property type="evidence" value="ECO:0007669"/>
    <property type="project" value="UniProtKB-SubCell"/>
</dbReference>
<dbReference type="InterPro" id="IPR050996">
    <property type="entry name" value="Docking_Protein_DOK"/>
</dbReference>
<keyword evidence="5" id="KW-0449">Lipoprotein</keyword>
<dbReference type="PANTHER" id="PTHR21258">
    <property type="entry name" value="DOCKING PROTEIN RELATED"/>
    <property type="match status" value="1"/>
</dbReference>
<dbReference type="Proteomes" id="UP000675881">
    <property type="component" value="Chromosome 8"/>
</dbReference>
<comment type="subcellular location">
    <subcellularLocation>
        <location evidence="1">Membrane</location>
    </subcellularLocation>
</comment>
<evidence type="ECO:0000256" key="3">
    <source>
        <dbReference type="ARBA" id="ARBA00022707"/>
    </source>
</evidence>
<organism evidence="9">
    <name type="scientific">Lepeophtheirus salmonis</name>
    <name type="common">Salmon louse</name>
    <name type="synonym">Caligus salmonis</name>
    <dbReference type="NCBI Taxonomy" id="72036"/>
    <lineage>
        <taxon>Eukaryota</taxon>
        <taxon>Metazoa</taxon>
        <taxon>Ecdysozoa</taxon>
        <taxon>Arthropoda</taxon>
        <taxon>Crustacea</taxon>
        <taxon>Multicrustacea</taxon>
        <taxon>Hexanauplia</taxon>
        <taxon>Copepoda</taxon>
        <taxon>Siphonostomatoida</taxon>
        <taxon>Caligidae</taxon>
        <taxon>Lepeophtheirus</taxon>
    </lineage>
</organism>
<gene>
    <name evidence="8" type="ORF">LSAA_13520</name>
</gene>
<keyword evidence="10" id="KW-1185">Reference proteome</keyword>
<feature type="domain" description="IRS-type PTB" evidence="7">
    <location>
        <begin position="25"/>
        <end position="127"/>
    </location>
</feature>
<evidence type="ECO:0000313" key="10">
    <source>
        <dbReference type="Proteomes" id="UP000675881"/>
    </source>
</evidence>
<protein>
    <submittedName>
        <fullName evidence="8">FRS2</fullName>
    </submittedName>
    <submittedName>
        <fullName evidence="9">Putative LOC100877025 [Megachile rotundata]</fullName>
    </submittedName>
</protein>
<evidence type="ECO:0000256" key="6">
    <source>
        <dbReference type="SAM" id="MobiDB-lite"/>
    </source>
</evidence>
<proteinExistence type="predicted"/>
<dbReference type="EMBL" id="HACA01014246">
    <property type="protein sequence ID" value="CDW31607.1"/>
    <property type="molecule type" value="Transcribed_RNA"/>
</dbReference>
<reference evidence="9" key="1">
    <citation type="submission" date="2014-05" db="EMBL/GenBank/DDBJ databases">
        <authorList>
            <person name="Chronopoulou M."/>
        </authorList>
    </citation>
    <scope>NUCLEOTIDE SEQUENCE</scope>
    <source>
        <tissue evidence="9">Whole organism</tissue>
    </source>
</reference>
<name>A0A0K2U0Y3_LEPSM</name>
<feature type="compositionally biased region" description="Polar residues" evidence="6">
    <location>
        <begin position="316"/>
        <end position="332"/>
    </location>
</feature>
<dbReference type="PANTHER" id="PTHR21258:SF55">
    <property type="entry name" value="FI23523P1"/>
    <property type="match status" value="1"/>
</dbReference>
<dbReference type="InterPro" id="IPR002404">
    <property type="entry name" value="IRS_PTB"/>
</dbReference>
<evidence type="ECO:0000313" key="9">
    <source>
        <dbReference type="EMBL" id="CDW31607.1"/>
    </source>
</evidence>
<dbReference type="GO" id="GO:0005068">
    <property type="term" value="F:transmembrane receptor protein tyrosine kinase adaptor activity"/>
    <property type="evidence" value="ECO:0007669"/>
    <property type="project" value="TreeGrafter"/>
</dbReference>
<feature type="region of interest" description="Disordered" evidence="6">
    <location>
        <begin position="305"/>
        <end position="332"/>
    </location>
</feature>
<dbReference type="GO" id="GO:0005104">
    <property type="term" value="F:fibroblast growth factor receptor binding"/>
    <property type="evidence" value="ECO:0007669"/>
    <property type="project" value="TreeGrafter"/>
</dbReference>
<dbReference type="InterPro" id="IPR038742">
    <property type="entry name" value="FRS2_PTB"/>
</dbReference>
<dbReference type="GO" id="GO:0005737">
    <property type="term" value="C:cytoplasm"/>
    <property type="evidence" value="ECO:0007669"/>
    <property type="project" value="TreeGrafter"/>
</dbReference>
<evidence type="ECO:0000256" key="5">
    <source>
        <dbReference type="ARBA" id="ARBA00023288"/>
    </source>
</evidence>
<evidence type="ECO:0000256" key="1">
    <source>
        <dbReference type="ARBA" id="ARBA00004370"/>
    </source>
</evidence>
<keyword evidence="4" id="KW-0472">Membrane</keyword>
<dbReference type="SMART" id="SM00310">
    <property type="entry name" value="PTBI"/>
    <property type="match status" value="1"/>
</dbReference>
<sequence>MSELSNSFEKIKLIVMGCMSSKRDINDIHPNIFSVLNVDDDGVRHSQGQLEVTDANLVLYQKGKEPVRWPLKCLRRYGYETNMFSFESGRRCKTGAGIYAFRCQRAEQLFNLLQTRVRNYHQSLNSNIVLRGSSRQLLDRNAESPSHNNAGSTTNTNTNSTTIPPLPPLRRGSSSSTDELSGPVYVNWKNGNPSVAYENPLNFAIPKNNVVIHNQYENEREYANIKKNRPEEEPRVNYIVLDLNQSGSSSDLTHSDHPPPPSCLTVANQQPSTTTTTQEVIPEGYATIDFDKTVALTKSANADPIEEPGVRKTRHNSTLSSSITQNMNLGIG</sequence>
<dbReference type="CDD" id="cd01202">
    <property type="entry name" value="PTB_FRS2"/>
    <property type="match status" value="1"/>
</dbReference>
<evidence type="ECO:0000259" key="7">
    <source>
        <dbReference type="PROSITE" id="PS51064"/>
    </source>
</evidence>
<dbReference type="PROSITE" id="PS51064">
    <property type="entry name" value="IRS_PTB"/>
    <property type="match status" value="1"/>
</dbReference>
<dbReference type="SUPFAM" id="SSF50729">
    <property type="entry name" value="PH domain-like"/>
    <property type="match status" value="1"/>
</dbReference>
<evidence type="ECO:0000256" key="4">
    <source>
        <dbReference type="ARBA" id="ARBA00023136"/>
    </source>
</evidence>
<dbReference type="AlphaFoldDB" id="A0A0K2U0Y3"/>
<feature type="compositionally biased region" description="Low complexity" evidence="6">
    <location>
        <begin position="152"/>
        <end position="162"/>
    </location>
</feature>
<dbReference type="Gene3D" id="2.30.29.30">
    <property type="entry name" value="Pleckstrin-homology domain (PH domain)/Phosphotyrosine-binding domain (PTB)"/>
    <property type="match status" value="1"/>
</dbReference>
<accession>A0A0K2U0Y3</accession>
<feature type="region of interest" description="Disordered" evidence="6">
    <location>
        <begin position="140"/>
        <end position="179"/>
    </location>
</feature>
<dbReference type="SMART" id="SM01244">
    <property type="entry name" value="IRS"/>
    <property type="match status" value="1"/>
</dbReference>
<dbReference type="GO" id="GO:0008543">
    <property type="term" value="P:fibroblast growth factor receptor signaling pathway"/>
    <property type="evidence" value="ECO:0007669"/>
    <property type="project" value="TreeGrafter"/>
</dbReference>
<evidence type="ECO:0000256" key="2">
    <source>
        <dbReference type="ARBA" id="ARBA00022553"/>
    </source>
</evidence>
<dbReference type="EMBL" id="HG994587">
    <property type="protein sequence ID" value="CAF3024939.1"/>
    <property type="molecule type" value="Genomic_DNA"/>
</dbReference>
<dbReference type="OMA" id="RDINDIH"/>
<keyword evidence="3" id="KW-0519">Myristate</keyword>
<evidence type="ECO:0000313" key="8">
    <source>
        <dbReference type="EMBL" id="CAF3024939.1"/>
    </source>
</evidence>
<keyword evidence="2" id="KW-0597">Phosphoprotein</keyword>
<reference evidence="8" key="2">
    <citation type="submission" date="2021-02" db="EMBL/GenBank/DDBJ databases">
        <authorList>
            <person name="Bekaert M."/>
        </authorList>
    </citation>
    <scope>NUCLEOTIDE SEQUENCE</scope>
    <source>
        <strain evidence="8">IoA-00</strain>
    </source>
</reference>
<dbReference type="OrthoDB" id="6279276at2759"/>